<reference evidence="1 2" key="1">
    <citation type="submission" date="2019-02" db="EMBL/GenBank/DDBJ databases">
        <title>Deep-cultivation of Planctomycetes and their phenomic and genomic characterization uncovers novel biology.</title>
        <authorList>
            <person name="Wiegand S."/>
            <person name="Jogler M."/>
            <person name="Boedeker C."/>
            <person name="Pinto D."/>
            <person name="Vollmers J."/>
            <person name="Rivas-Marin E."/>
            <person name="Kohn T."/>
            <person name="Peeters S.H."/>
            <person name="Heuer A."/>
            <person name="Rast P."/>
            <person name="Oberbeckmann S."/>
            <person name="Bunk B."/>
            <person name="Jeske O."/>
            <person name="Meyerdierks A."/>
            <person name="Storesund J.E."/>
            <person name="Kallscheuer N."/>
            <person name="Luecker S."/>
            <person name="Lage O.M."/>
            <person name="Pohl T."/>
            <person name="Merkel B.J."/>
            <person name="Hornburger P."/>
            <person name="Mueller R.-W."/>
            <person name="Bruemmer F."/>
            <person name="Labrenz M."/>
            <person name="Spormann A.M."/>
            <person name="Op den Camp H."/>
            <person name="Overmann J."/>
            <person name="Amann R."/>
            <person name="Jetten M.S.M."/>
            <person name="Mascher T."/>
            <person name="Medema M.H."/>
            <person name="Devos D.P."/>
            <person name="Kaster A.-K."/>
            <person name="Ovreas L."/>
            <person name="Rohde M."/>
            <person name="Galperin M.Y."/>
            <person name="Jogler C."/>
        </authorList>
    </citation>
    <scope>NUCLEOTIDE SEQUENCE [LARGE SCALE GENOMIC DNA]</scope>
    <source>
        <strain evidence="1 2">Poly30</strain>
    </source>
</reference>
<protein>
    <submittedName>
        <fullName evidence="1">Uncharacterized protein</fullName>
    </submittedName>
</protein>
<organism evidence="1 2">
    <name type="scientific">Saltatorellus ferox</name>
    <dbReference type="NCBI Taxonomy" id="2528018"/>
    <lineage>
        <taxon>Bacteria</taxon>
        <taxon>Pseudomonadati</taxon>
        <taxon>Planctomycetota</taxon>
        <taxon>Planctomycetia</taxon>
        <taxon>Planctomycetia incertae sedis</taxon>
        <taxon>Saltatorellus</taxon>
    </lineage>
</organism>
<name>A0A518EVF9_9BACT</name>
<gene>
    <name evidence="1" type="ORF">Poly30_35900</name>
</gene>
<evidence type="ECO:0000313" key="2">
    <source>
        <dbReference type="Proteomes" id="UP000320390"/>
    </source>
</evidence>
<dbReference type="Proteomes" id="UP000320390">
    <property type="component" value="Chromosome"/>
</dbReference>
<dbReference type="EMBL" id="CP036434">
    <property type="protein sequence ID" value="QDV08054.1"/>
    <property type="molecule type" value="Genomic_DNA"/>
</dbReference>
<accession>A0A518EVF9</accession>
<dbReference type="AlphaFoldDB" id="A0A518EVF9"/>
<evidence type="ECO:0000313" key="1">
    <source>
        <dbReference type="EMBL" id="QDV08054.1"/>
    </source>
</evidence>
<keyword evidence="2" id="KW-1185">Reference proteome</keyword>
<sequence length="618" mass="63929">MLRSHPARSGSVHARSAPLPPIVRGWQRVPRWAVAGGCWAAGSVGALATAASAQSIPELTFSIDFSGPTIASPGSAAGALISDADLLVRSGNPFDPAAPRISLVPDFLAAYSTNCGGHLPGVACGLEINAISFGKGSRLKLDPNYVFHVLFSVDEFAVGRPSPAGFEFTDVFQEGFGREAAGDMFFSTFTGIAPFGLGPNAGYADGNGRRVTQGASHVFGLGLVEPITPDQGTVDSGDNVDAINYGKRFDETQDVLFFSMEGGFPRCNEAGASFDAAANQPLLGGASARAADVLLYVPGSGGVRAYARAQELGLDLFGLGTDDIDALMVVENGQPGYQAPASLYDWDGVGGSDLILFSLRCGSATVGMTDPVTNREIGEGDILIKLAGTSGLPQVFLPAESLGLRSLAAGDTANDELNGLDIFDDDDPPFLDCNMNMVDDAIDISYNTSTDVDNNGIPDECEDGWSPFCDCTLAANSPCGNVSGVGRGCRNASGLGARLDGAGTTSVNSDALELHVTDMNPGSTSILFGGLSTTSFLFSNGRRCVVPTGNRLGVRMDPGGTGACTYGPGLIGAYPGTLMVMSGSTFLFQVYYRDVDTTGMACGSTANFTNALMVPFTP</sequence>
<proteinExistence type="predicted"/>